<accession>A0A1L7VDQ9</accession>
<name>A0A1L7VDQ9_FUSPR</name>
<keyword evidence="2" id="KW-1185">Reference proteome</keyword>
<evidence type="ECO:0000313" key="1">
    <source>
        <dbReference type="EMBL" id="CZR37560.1"/>
    </source>
</evidence>
<reference evidence="2" key="1">
    <citation type="journal article" date="2016" name="Genome Biol. Evol.">
        <title>Comparative 'omics' of the Fusarium fujikuroi species complex highlights differences in genetic potential and metabolite synthesis.</title>
        <authorList>
            <person name="Niehaus E.-M."/>
            <person name="Muensterkoetter M."/>
            <person name="Proctor R.H."/>
            <person name="Brown D.W."/>
            <person name="Sharon A."/>
            <person name="Idan Y."/>
            <person name="Oren-Young L."/>
            <person name="Sieber C.M."/>
            <person name="Novak O."/>
            <person name="Pencik A."/>
            <person name="Tarkowska D."/>
            <person name="Hromadova K."/>
            <person name="Freeman S."/>
            <person name="Maymon M."/>
            <person name="Elazar M."/>
            <person name="Youssef S.A."/>
            <person name="El-Shabrawy E.S.M."/>
            <person name="Shalaby A.B.A."/>
            <person name="Houterman P."/>
            <person name="Brock N.L."/>
            <person name="Burkhardt I."/>
            <person name="Tsavkelova E.A."/>
            <person name="Dickschat J.S."/>
            <person name="Galuszka P."/>
            <person name="Gueldener U."/>
            <person name="Tudzynski B."/>
        </authorList>
    </citation>
    <scope>NUCLEOTIDE SEQUENCE [LARGE SCALE GENOMIC DNA]</scope>
    <source>
        <strain evidence="2">ET1</strain>
    </source>
</reference>
<dbReference type="RefSeq" id="XP_031078153.1">
    <property type="nucleotide sequence ID" value="XM_031227747.1"/>
</dbReference>
<dbReference type="Proteomes" id="UP000183971">
    <property type="component" value="Unassembled WGS sequence"/>
</dbReference>
<proteinExistence type="predicted"/>
<organism evidence="1 2">
    <name type="scientific">Fusarium proliferatum (strain ET1)</name>
    <name type="common">Orchid endophyte fungus</name>
    <dbReference type="NCBI Taxonomy" id="1227346"/>
    <lineage>
        <taxon>Eukaryota</taxon>
        <taxon>Fungi</taxon>
        <taxon>Dikarya</taxon>
        <taxon>Ascomycota</taxon>
        <taxon>Pezizomycotina</taxon>
        <taxon>Sordariomycetes</taxon>
        <taxon>Hypocreomycetidae</taxon>
        <taxon>Hypocreales</taxon>
        <taxon>Nectriaceae</taxon>
        <taxon>Fusarium</taxon>
        <taxon>Fusarium fujikuroi species complex</taxon>
    </lineage>
</organism>
<dbReference type="VEuPathDB" id="FungiDB:FPRO_02179"/>
<gene>
    <name evidence="1" type="ORF">FPRO_02179</name>
</gene>
<evidence type="ECO:0000313" key="2">
    <source>
        <dbReference type="Proteomes" id="UP000183971"/>
    </source>
</evidence>
<dbReference type="EMBL" id="FJOF01000002">
    <property type="protein sequence ID" value="CZR37560.1"/>
    <property type="molecule type" value="Genomic_DNA"/>
</dbReference>
<dbReference type="GeneID" id="42047065"/>
<protein>
    <submittedName>
        <fullName evidence="1">Uncharacterized protein</fullName>
    </submittedName>
</protein>
<comment type="caution">
    <text evidence="1">The sequence shown here is derived from an EMBL/GenBank/DDBJ whole genome shotgun (WGS) entry which is preliminary data.</text>
</comment>
<dbReference type="AlphaFoldDB" id="A0A1L7VDQ9"/>
<sequence length="101" mass="11411">MGWTNTHVEAILNAPGASKAKKCRYSSVEAPYGHKPLHLAYNTHLHRKQPLTFSPSDEPGNNEPQNEVERMISRVQEWGDLIQAVSTQLLLPGTNYRLMRS</sequence>